<evidence type="ECO:0000256" key="1">
    <source>
        <dbReference type="SAM" id="MobiDB-lite"/>
    </source>
</evidence>
<dbReference type="Pfam" id="PF14451">
    <property type="entry name" value="Ub-Mut7C"/>
    <property type="match status" value="1"/>
</dbReference>
<comment type="caution">
    <text evidence="4">The sequence shown here is derived from an EMBL/GenBank/DDBJ whole genome shotgun (WGS) entry which is preliminary data.</text>
</comment>
<dbReference type="EMBL" id="BAABIC010000005">
    <property type="protein sequence ID" value="GAA4683584.1"/>
    <property type="molecule type" value="Genomic_DNA"/>
</dbReference>
<dbReference type="PANTHER" id="PTHR39081">
    <property type="entry name" value="MUT7-C DOMAIN-CONTAINING PROTEIN"/>
    <property type="match status" value="1"/>
</dbReference>
<feature type="region of interest" description="Disordered" evidence="1">
    <location>
        <begin position="1"/>
        <end position="36"/>
    </location>
</feature>
<gene>
    <name evidence="4" type="ORF">GCM10023215_17550</name>
</gene>
<evidence type="ECO:0000259" key="3">
    <source>
        <dbReference type="Pfam" id="PF14451"/>
    </source>
</evidence>
<dbReference type="PANTHER" id="PTHR39081:SF1">
    <property type="entry name" value="MUT7-C RNASE DOMAIN-CONTAINING PROTEIN"/>
    <property type="match status" value="1"/>
</dbReference>
<reference evidence="5" key="1">
    <citation type="journal article" date="2019" name="Int. J. Syst. Evol. Microbiol.">
        <title>The Global Catalogue of Microorganisms (GCM) 10K type strain sequencing project: providing services to taxonomists for standard genome sequencing and annotation.</title>
        <authorList>
            <consortium name="The Broad Institute Genomics Platform"/>
            <consortium name="The Broad Institute Genome Sequencing Center for Infectious Disease"/>
            <person name="Wu L."/>
            <person name="Ma J."/>
        </authorList>
    </citation>
    <scope>NUCLEOTIDE SEQUENCE [LARGE SCALE GENOMIC DNA]</scope>
    <source>
        <strain evidence="5">JCM 18055</strain>
    </source>
</reference>
<dbReference type="InterPro" id="IPR002782">
    <property type="entry name" value="Mut7-C_RNAse_dom"/>
</dbReference>
<proteinExistence type="predicted"/>
<accession>A0ABP8WAY4</accession>
<dbReference type="Pfam" id="PF01927">
    <property type="entry name" value="Mut7-C"/>
    <property type="match status" value="1"/>
</dbReference>
<organism evidence="4 5">
    <name type="scientific">Pseudonocardia yuanmonensis</name>
    <dbReference type="NCBI Taxonomy" id="1095914"/>
    <lineage>
        <taxon>Bacteria</taxon>
        <taxon>Bacillati</taxon>
        <taxon>Actinomycetota</taxon>
        <taxon>Actinomycetes</taxon>
        <taxon>Pseudonocardiales</taxon>
        <taxon>Pseudonocardiaceae</taxon>
        <taxon>Pseudonocardia</taxon>
    </lineage>
</organism>
<dbReference type="InterPro" id="IPR027798">
    <property type="entry name" value="Ub_Mut7C"/>
</dbReference>
<keyword evidence="5" id="KW-1185">Reference proteome</keyword>
<feature type="domain" description="Ubiquitin Mut7-C" evidence="3">
    <location>
        <begin position="47"/>
        <end position="123"/>
    </location>
</feature>
<sequence length="283" mass="30688">MPRAGRVLPRTAQRGSSRRRAGRAGRAAGTVGVVPPPAHDVNRSGLVVVRADPELWFLLSRERRRDRASVPWDGDATLGHVVQSLGVPLTEVGALRLDGRPASPQERPVPGAELEILPVDRPQVVPGATGFLLDVGLGTLARRLRVLGIDAAYRNDAADAELVREGLEQRRIVLTQDRGLLMRRALWAGAHVRGDRPDDQLADVLDRFAPPLAPSTRCTACNGELAPVAAEEVAGELRAGTRRTYDEFARCRSCGRVYWHGAHGKGLQRIVEAARAVVARHRG</sequence>
<feature type="compositionally biased region" description="Low complexity" evidence="1">
    <location>
        <begin position="24"/>
        <end position="33"/>
    </location>
</feature>
<name>A0ABP8WAY4_9PSEU</name>
<dbReference type="Proteomes" id="UP001500325">
    <property type="component" value="Unassembled WGS sequence"/>
</dbReference>
<protein>
    <submittedName>
        <fullName evidence="4">Mut7-C RNAse domain-containing protein</fullName>
    </submittedName>
</protein>
<evidence type="ECO:0000313" key="5">
    <source>
        <dbReference type="Proteomes" id="UP001500325"/>
    </source>
</evidence>
<evidence type="ECO:0000313" key="4">
    <source>
        <dbReference type="EMBL" id="GAA4683584.1"/>
    </source>
</evidence>
<evidence type="ECO:0000259" key="2">
    <source>
        <dbReference type="Pfam" id="PF01927"/>
    </source>
</evidence>
<feature type="domain" description="Mut7-C RNAse" evidence="2">
    <location>
        <begin position="130"/>
        <end position="270"/>
    </location>
</feature>